<dbReference type="PROSITE" id="PS50977">
    <property type="entry name" value="HTH_TETR_2"/>
    <property type="match status" value="1"/>
</dbReference>
<organism evidence="6 7">
    <name type="scientific">Nocardioides aromaticivorans</name>
    <dbReference type="NCBI Taxonomy" id="200618"/>
    <lineage>
        <taxon>Bacteria</taxon>
        <taxon>Bacillati</taxon>
        <taxon>Actinomycetota</taxon>
        <taxon>Actinomycetes</taxon>
        <taxon>Propionibacteriales</taxon>
        <taxon>Nocardioidaceae</taxon>
        <taxon>Nocardioides</taxon>
    </lineage>
</organism>
<keyword evidence="1" id="KW-0805">Transcription regulation</keyword>
<dbReference type="InterPro" id="IPR050109">
    <property type="entry name" value="HTH-type_TetR-like_transc_reg"/>
</dbReference>
<feature type="domain" description="HTH tetR-type" evidence="5">
    <location>
        <begin position="7"/>
        <end position="67"/>
    </location>
</feature>
<evidence type="ECO:0000256" key="4">
    <source>
        <dbReference type="PROSITE-ProRule" id="PRU00335"/>
    </source>
</evidence>
<dbReference type="SUPFAM" id="SSF46689">
    <property type="entry name" value="Homeodomain-like"/>
    <property type="match status" value="1"/>
</dbReference>
<dbReference type="InterPro" id="IPR009057">
    <property type="entry name" value="Homeodomain-like_sf"/>
</dbReference>
<keyword evidence="7" id="KW-1185">Reference proteome</keyword>
<keyword evidence="3" id="KW-0804">Transcription</keyword>
<dbReference type="PANTHER" id="PTHR30055">
    <property type="entry name" value="HTH-TYPE TRANSCRIPTIONAL REGULATOR RUTR"/>
    <property type="match status" value="1"/>
</dbReference>
<evidence type="ECO:0000313" key="6">
    <source>
        <dbReference type="EMBL" id="QSR24887.1"/>
    </source>
</evidence>
<proteinExistence type="predicted"/>
<protein>
    <submittedName>
        <fullName evidence="6">TetR family transcriptional regulator</fullName>
    </submittedName>
</protein>
<dbReference type="PANTHER" id="PTHR30055:SF234">
    <property type="entry name" value="HTH-TYPE TRANSCRIPTIONAL REGULATOR BETI"/>
    <property type="match status" value="1"/>
</dbReference>
<accession>A0ABX7PGP4</accession>
<dbReference type="Pfam" id="PF00440">
    <property type="entry name" value="TetR_N"/>
    <property type="match status" value="1"/>
</dbReference>
<dbReference type="SUPFAM" id="SSF48498">
    <property type="entry name" value="Tetracyclin repressor-like, C-terminal domain"/>
    <property type="match status" value="1"/>
</dbReference>
<evidence type="ECO:0000256" key="3">
    <source>
        <dbReference type="ARBA" id="ARBA00023163"/>
    </source>
</evidence>
<name>A0ABX7PGP4_9ACTN</name>
<dbReference type="InterPro" id="IPR036271">
    <property type="entry name" value="Tet_transcr_reg_TetR-rel_C_sf"/>
</dbReference>
<dbReference type="Proteomes" id="UP000662818">
    <property type="component" value="Chromosome"/>
</dbReference>
<dbReference type="EMBL" id="CP022295">
    <property type="protein sequence ID" value="QSR24887.1"/>
    <property type="molecule type" value="Genomic_DNA"/>
</dbReference>
<evidence type="ECO:0000256" key="1">
    <source>
        <dbReference type="ARBA" id="ARBA00023015"/>
    </source>
</evidence>
<dbReference type="Gene3D" id="1.10.357.10">
    <property type="entry name" value="Tetracycline Repressor, domain 2"/>
    <property type="match status" value="1"/>
</dbReference>
<feature type="DNA-binding region" description="H-T-H motif" evidence="4">
    <location>
        <begin position="30"/>
        <end position="49"/>
    </location>
</feature>
<evidence type="ECO:0000256" key="2">
    <source>
        <dbReference type="ARBA" id="ARBA00023125"/>
    </source>
</evidence>
<evidence type="ECO:0000259" key="5">
    <source>
        <dbReference type="PROSITE" id="PS50977"/>
    </source>
</evidence>
<dbReference type="InterPro" id="IPR001647">
    <property type="entry name" value="HTH_TetR"/>
</dbReference>
<keyword evidence="2 4" id="KW-0238">DNA-binding</keyword>
<evidence type="ECO:0000313" key="7">
    <source>
        <dbReference type="Proteomes" id="UP000662818"/>
    </source>
</evidence>
<reference evidence="6 7" key="1">
    <citation type="submission" date="2017-06" db="EMBL/GenBank/DDBJ databases">
        <title>Complete Genome Sequence of the Soil Carbazole-Degrading Bacterium Nocardioides aromaticivorans IC177.</title>
        <authorList>
            <person name="Vejarano F."/>
            <person name="Suzuki-Minakuchi C."/>
            <person name="Ohtsubo Y."/>
            <person name="Tsuda M."/>
            <person name="Okada K."/>
            <person name="Nojiri H."/>
        </authorList>
    </citation>
    <scope>NUCLEOTIDE SEQUENCE [LARGE SCALE GENOMIC DNA]</scope>
    <source>
        <strain evidence="6 7">IC177</strain>
    </source>
</reference>
<gene>
    <name evidence="6" type="ORF">CFH99_04560</name>
</gene>
<sequence length="198" mass="21993">MAHISAAERRPQFIEAAIVVIARDGVDGATTRRIADEAKAPLATLHYCFQTKENLLVAVFEHLSSEMSVDLDSIAVKGASTATVAERVLTATMQWLVDRPVRARAEIEIDLWAQRNDPEMARGIYDGFRQAWTDLLMKGRTPLPAAEVETLVRVMIALADGLTMQFISDLDPQRTMRDTETACTMIRSYLKSRSRAAA</sequence>